<evidence type="ECO:0000313" key="5">
    <source>
        <dbReference type="EMBL" id="AZK48530.1"/>
    </source>
</evidence>
<feature type="domain" description="Beta-lactamase-related" evidence="4">
    <location>
        <begin position="57"/>
        <end position="368"/>
    </location>
</feature>
<feature type="transmembrane region" description="Helical" evidence="3">
    <location>
        <begin position="401"/>
        <end position="425"/>
    </location>
</feature>
<accession>A0A3S8RZZ8</accession>
<evidence type="ECO:0000256" key="2">
    <source>
        <dbReference type="ARBA" id="ARBA00023136"/>
    </source>
</evidence>
<keyword evidence="5" id="KW-0378">Hydrolase</keyword>
<reference evidence="5 6" key="1">
    <citation type="submission" date="2018-11" db="EMBL/GenBank/DDBJ databases">
        <title>Genome sequencing of Paenibacillus lentus DSM25539(T).</title>
        <authorList>
            <person name="Kook J.-K."/>
            <person name="Park S.-N."/>
            <person name="Lim Y.K."/>
        </authorList>
    </citation>
    <scope>NUCLEOTIDE SEQUENCE [LARGE SCALE GENOMIC DNA]</scope>
    <source>
        <strain evidence="5 6">DSM 25539</strain>
    </source>
</reference>
<name>A0A3S8RZZ8_9BACL</name>
<dbReference type="GO" id="GO:0016787">
    <property type="term" value="F:hydrolase activity"/>
    <property type="evidence" value="ECO:0007669"/>
    <property type="project" value="UniProtKB-KW"/>
</dbReference>
<dbReference type="GO" id="GO:0016020">
    <property type="term" value="C:membrane"/>
    <property type="evidence" value="ECO:0007669"/>
    <property type="project" value="UniProtKB-SubCell"/>
</dbReference>
<gene>
    <name evidence="5" type="ORF">EIM92_22055</name>
</gene>
<dbReference type="PANTHER" id="PTHR46825">
    <property type="entry name" value="D-ALANYL-D-ALANINE-CARBOXYPEPTIDASE/ENDOPEPTIDASE AMPH"/>
    <property type="match status" value="1"/>
</dbReference>
<evidence type="ECO:0000256" key="1">
    <source>
        <dbReference type="ARBA" id="ARBA00004370"/>
    </source>
</evidence>
<dbReference type="Gene3D" id="3.40.710.10">
    <property type="entry name" value="DD-peptidase/beta-lactamase superfamily"/>
    <property type="match status" value="1"/>
</dbReference>
<keyword evidence="6" id="KW-1185">Reference proteome</keyword>
<proteinExistence type="predicted"/>
<dbReference type="AlphaFoldDB" id="A0A3S8RZZ8"/>
<keyword evidence="3" id="KW-1133">Transmembrane helix</keyword>
<dbReference type="Proteomes" id="UP000273145">
    <property type="component" value="Chromosome"/>
</dbReference>
<dbReference type="KEGG" id="plen:EIM92_22055"/>
<evidence type="ECO:0000256" key="3">
    <source>
        <dbReference type="SAM" id="Phobius"/>
    </source>
</evidence>
<keyword evidence="3" id="KW-0812">Transmembrane</keyword>
<dbReference type="InterPro" id="IPR012338">
    <property type="entry name" value="Beta-lactam/transpept-like"/>
</dbReference>
<dbReference type="SUPFAM" id="SSF56601">
    <property type="entry name" value="beta-lactamase/transpeptidase-like"/>
    <property type="match status" value="1"/>
</dbReference>
<dbReference type="EMBL" id="CP034248">
    <property type="protein sequence ID" value="AZK48530.1"/>
    <property type="molecule type" value="Genomic_DNA"/>
</dbReference>
<feature type="transmembrane region" description="Helical" evidence="3">
    <location>
        <begin position="445"/>
        <end position="470"/>
    </location>
</feature>
<feature type="transmembrane region" description="Helical" evidence="3">
    <location>
        <begin position="482"/>
        <end position="507"/>
    </location>
</feature>
<organism evidence="5 6">
    <name type="scientific">Paenibacillus lentus</name>
    <dbReference type="NCBI Taxonomy" id="1338368"/>
    <lineage>
        <taxon>Bacteria</taxon>
        <taxon>Bacillati</taxon>
        <taxon>Bacillota</taxon>
        <taxon>Bacilli</taxon>
        <taxon>Bacillales</taxon>
        <taxon>Paenibacillaceae</taxon>
        <taxon>Paenibacillus</taxon>
    </lineage>
</organism>
<dbReference type="Pfam" id="PF00144">
    <property type="entry name" value="Beta-lactamase"/>
    <property type="match status" value="1"/>
</dbReference>
<sequence length="531" mass="59049">MRTKGADYVLRKFATYLLVSSLLIWLTAYGQEQEASAQQQVSTNHQQEVDESAIDLFIETQLEKSHSPGAAVVIVRGNEVVYAKGFGWADLEQGIPVTNTTLFELGSTTKAFTGLAILQLEQQGVLSLDAPVTRYLPWLELNYEGVPVNVTIAQFLHHTSGVPFASLASIPIDASEEALERTVRGIAGSELASRPGESYEYATINYDVLGLVIQQLSGMTYEQYMLKMLQELGLNHTLPVSELNNDGRVAKGYKILMSSPHQFPAPIYRGNTPAGYLLSNVDDIGRWLMLQLGNVDVLPAYQSILDRSHDPGTLPQQDQDGNYYAAGWFVSSQGNEWSHQGSNPNYSSYIILRPDQKLGVGVLANINSAYTFHIGKGLVSMFTEEPMPDEEADFYPQLDRIAMGAVFVIGSLILGLLLGMIRLFLQLRREQRGYVPLSSRSWLKLGLVFVLFILYYWGISKLITLLFSGLPLEVVAVWAPSTVIWAIYGIYFIGLMLLVYFAVACLFPYKEHISTKSYDRVIEPDAAKEVK</sequence>
<protein>
    <submittedName>
        <fullName evidence="5">Class A beta-lactamase-related serine hydrolase</fullName>
    </submittedName>
</protein>
<evidence type="ECO:0000313" key="6">
    <source>
        <dbReference type="Proteomes" id="UP000273145"/>
    </source>
</evidence>
<dbReference type="InterPro" id="IPR050491">
    <property type="entry name" value="AmpC-like"/>
</dbReference>
<evidence type="ECO:0000259" key="4">
    <source>
        <dbReference type="Pfam" id="PF00144"/>
    </source>
</evidence>
<dbReference type="PANTHER" id="PTHR46825:SF11">
    <property type="entry name" value="PENICILLIN-BINDING PROTEIN 4"/>
    <property type="match status" value="1"/>
</dbReference>
<comment type="subcellular location">
    <subcellularLocation>
        <location evidence="1">Membrane</location>
    </subcellularLocation>
</comment>
<dbReference type="OrthoDB" id="846150at2"/>
<dbReference type="InterPro" id="IPR001466">
    <property type="entry name" value="Beta-lactam-related"/>
</dbReference>
<keyword evidence="2 3" id="KW-0472">Membrane</keyword>